<reference evidence="1" key="1">
    <citation type="submission" date="2021-01" db="EMBL/GenBank/DDBJ databases">
        <authorList>
            <person name="Corre E."/>
            <person name="Pelletier E."/>
            <person name="Niang G."/>
            <person name="Scheremetjew M."/>
            <person name="Finn R."/>
            <person name="Kale V."/>
            <person name="Holt S."/>
            <person name="Cochrane G."/>
            <person name="Meng A."/>
            <person name="Brown T."/>
            <person name="Cohen L."/>
        </authorList>
    </citation>
    <scope>NUCLEOTIDE SEQUENCE</scope>
    <source>
        <strain evidence="1">CCMP1594</strain>
    </source>
</reference>
<protein>
    <submittedName>
        <fullName evidence="1">Uncharacterized protein</fullName>
    </submittedName>
</protein>
<name>A0A7S4G4Q1_9EUGL</name>
<dbReference type="AlphaFoldDB" id="A0A7S4G4Q1"/>
<accession>A0A7S4G4Q1</accession>
<proteinExistence type="predicted"/>
<dbReference type="EMBL" id="HBJA01105567">
    <property type="protein sequence ID" value="CAE0825213.1"/>
    <property type="molecule type" value="Transcribed_RNA"/>
</dbReference>
<sequence length="114" mass="12403">MASASGRALHQRRTPALCVLHGASCFDIRNAMYDLFSVVAIVQLLACEVLPLLRGLDDNNFCAINSQPQSIVHCKRWMSSSHGLQICAAHIQANVGFEHVMGELVPASQSKCLL</sequence>
<organism evidence="1">
    <name type="scientific">Eutreptiella gymnastica</name>
    <dbReference type="NCBI Taxonomy" id="73025"/>
    <lineage>
        <taxon>Eukaryota</taxon>
        <taxon>Discoba</taxon>
        <taxon>Euglenozoa</taxon>
        <taxon>Euglenida</taxon>
        <taxon>Spirocuta</taxon>
        <taxon>Euglenophyceae</taxon>
        <taxon>Eutreptiales</taxon>
        <taxon>Eutreptiaceae</taxon>
        <taxon>Eutreptiella</taxon>
    </lineage>
</organism>
<gene>
    <name evidence="1" type="ORF">EGYM00163_LOCUS36459</name>
</gene>
<evidence type="ECO:0000313" key="1">
    <source>
        <dbReference type="EMBL" id="CAE0825213.1"/>
    </source>
</evidence>